<accession>A0A517U2B5</accession>
<protein>
    <submittedName>
        <fullName evidence="4">Four helix bundle sensory module for signal transduction</fullName>
    </submittedName>
</protein>
<evidence type="ECO:0000256" key="2">
    <source>
        <dbReference type="SAM" id="Phobius"/>
    </source>
</evidence>
<feature type="region of interest" description="Disordered" evidence="1">
    <location>
        <begin position="71"/>
        <end position="91"/>
    </location>
</feature>
<evidence type="ECO:0000313" key="4">
    <source>
        <dbReference type="EMBL" id="QDT74768.1"/>
    </source>
</evidence>
<keyword evidence="2" id="KW-1133">Transmembrane helix</keyword>
<dbReference type="RefSeq" id="WP_168207013.1">
    <property type="nucleotide sequence ID" value="NZ_CP036339.1"/>
</dbReference>
<dbReference type="Proteomes" id="UP000317909">
    <property type="component" value="Chromosome"/>
</dbReference>
<proteinExistence type="predicted"/>
<feature type="transmembrane region" description="Helical" evidence="2">
    <location>
        <begin position="12"/>
        <end position="31"/>
    </location>
</feature>
<sequence>MNADETRSTLRTSLVAFFAVLALLVGAYFFGVNQSSRGILSTLKEQDAKEHLVAAMLVNLQAASEAEKSAVMAETDEASQTNAAEAQQKSAAVEADRRELSGLIEGNGQAEDEQQLLNEFNTAWAAYQDLDREILALAVENTNLKAVKLSLGPAAEALARFDAALQQLAATAGATPDGAQAAQAAFQAVVAAHNIHTLQGPHIAESSDAEMDRIEGEMTELDKQVSASLETLANLPGAEQQAELAQAQAAYQEFQKVQTQILELSRRNSNVRSLTLSLGKKRLATASCTETLTALQKSIRNEKSPATRW</sequence>
<evidence type="ECO:0000259" key="3">
    <source>
        <dbReference type="Pfam" id="PF12729"/>
    </source>
</evidence>
<dbReference type="KEGG" id="llh:I41_39690"/>
<keyword evidence="2" id="KW-0812">Transmembrane</keyword>
<feature type="compositionally biased region" description="Polar residues" evidence="1">
    <location>
        <begin position="78"/>
        <end position="90"/>
    </location>
</feature>
<evidence type="ECO:0000313" key="5">
    <source>
        <dbReference type="Proteomes" id="UP000317909"/>
    </source>
</evidence>
<name>A0A517U2B5_9BACT</name>
<reference evidence="4 5" key="1">
    <citation type="submission" date="2019-02" db="EMBL/GenBank/DDBJ databases">
        <title>Deep-cultivation of Planctomycetes and their phenomic and genomic characterization uncovers novel biology.</title>
        <authorList>
            <person name="Wiegand S."/>
            <person name="Jogler M."/>
            <person name="Boedeker C."/>
            <person name="Pinto D."/>
            <person name="Vollmers J."/>
            <person name="Rivas-Marin E."/>
            <person name="Kohn T."/>
            <person name="Peeters S.H."/>
            <person name="Heuer A."/>
            <person name="Rast P."/>
            <person name="Oberbeckmann S."/>
            <person name="Bunk B."/>
            <person name="Jeske O."/>
            <person name="Meyerdierks A."/>
            <person name="Storesund J.E."/>
            <person name="Kallscheuer N."/>
            <person name="Luecker S."/>
            <person name="Lage O.M."/>
            <person name="Pohl T."/>
            <person name="Merkel B.J."/>
            <person name="Hornburger P."/>
            <person name="Mueller R.-W."/>
            <person name="Bruemmer F."/>
            <person name="Labrenz M."/>
            <person name="Spormann A.M."/>
            <person name="Op den Camp H."/>
            <person name="Overmann J."/>
            <person name="Amann R."/>
            <person name="Jetten M.S.M."/>
            <person name="Mascher T."/>
            <person name="Medema M.H."/>
            <person name="Devos D.P."/>
            <person name="Kaster A.-K."/>
            <person name="Ovreas L."/>
            <person name="Rohde M."/>
            <person name="Galperin M.Y."/>
            <person name="Jogler C."/>
        </authorList>
    </citation>
    <scope>NUCLEOTIDE SEQUENCE [LARGE SCALE GENOMIC DNA]</scope>
    <source>
        <strain evidence="4 5">I41</strain>
    </source>
</reference>
<dbReference type="Pfam" id="PF12729">
    <property type="entry name" value="4HB_MCP_1"/>
    <property type="match status" value="1"/>
</dbReference>
<dbReference type="EMBL" id="CP036339">
    <property type="protein sequence ID" value="QDT74768.1"/>
    <property type="molecule type" value="Genomic_DNA"/>
</dbReference>
<dbReference type="InterPro" id="IPR024478">
    <property type="entry name" value="HlyB_4HB_MCP"/>
</dbReference>
<feature type="domain" description="Chemotaxis methyl-accepting receptor HlyB-like 4HB MCP" evidence="3">
    <location>
        <begin position="14"/>
        <end position="170"/>
    </location>
</feature>
<organism evidence="4 5">
    <name type="scientific">Lacipirellula limnantheis</name>
    <dbReference type="NCBI Taxonomy" id="2528024"/>
    <lineage>
        <taxon>Bacteria</taxon>
        <taxon>Pseudomonadati</taxon>
        <taxon>Planctomycetota</taxon>
        <taxon>Planctomycetia</taxon>
        <taxon>Pirellulales</taxon>
        <taxon>Lacipirellulaceae</taxon>
        <taxon>Lacipirellula</taxon>
    </lineage>
</organism>
<evidence type="ECO:0000256" key="1">
    <source>
        <dbReference type="SAM" id="MobiDB-lite"/>
    </source>
</evidence>
<dbReference type="AlphaFoldDB" id="A0A517U2B5"/>
<gene>
    <name evidence="4" type="ORF">I41_39690</name>
</gene>
<keyword evidence="2" id="KW-0472">Membrane</keyword>
<keyword evidence="5" id="KW-1185">Reference proteome</keyword>